<reference evidence="2 3" key="1">
    <citation type="submission" date="2016-04" db="EMBL/GenBank/DDBJ databases">
        <title>ATOL: Assembling a taxonomically balanced genome-scale reconstruction of the evolutionary history of the Enterobacteriaceae.</title>
        <authorList>
            <person name="Plunkett G.III."/>
            <person name="Neeno-Eckwall E.C."/>
            <person name="Glasner J.D."/>
            <person name="Perna N.T."/>
        </authorList>
    </citation>
    <scope>NUCLEOTIDE SEQUENCE [LARGE SCALE GENOMIC DNA]</scope>
    <source>
        <strain evidence="2 3">ATCC 51604</strain>
    </source>
</reference>
<evidence type="ECO:0000313" key="2">
    <source>
        <dbReference type="EMBL" id="OAT19331.1"/>
    </source>
</evidence>
<evidence type="ECO:0000256" key="1">
    <source>
        <dbReference type="SAM" id="Phobius"/>
    </source>
</evidence>
<dbReference type="Proteomes" id="UP000078504">
    <property type="component" value="Unassembled WGS sequence"/>
</dbReference>
<accession>A0A1B7HUJ4</accession>
<name>A0A1B7HUJ4_9ENTR</name>
<gene>
    <name evidence="2" type="ORF">M977_03154</name>
</gene>
<comment type="caution">
    <text evidence="2">The sequence shown here is derived from an EMBL/GenBank/DDBJ whole genome shotgun (WGS) entry which is preliminary data.</text>
</comment>
<organism evidence="2 3">
    <name type="scientific">Buttiauxella gaviniae ATCC 51604</name>
    <dbReference type="NCBI Taxonomy" id="1354253"/>
    <lineage>
        <taxon>Bacteria</taxon>
        <taxon>Pseudomonadati</taxon>
        <taxon>Pseudomonadota</taxon>
        <taxon>Gammaproteobacteria</taxon>
        <taxon>Enterobacterales</taxon>
        <taxon>Enterobacteriaceae</taxon>
        <taxon>Buttiauxella</taxon>
    </lineage>
</organism>
<feature type="transmembrane region" description="Helical" evidence="1">
    <location>
        <begin position="57"/>
        <end position="76"/>
    </location>
</feature>
<feature type="transmembrane region" description="Helical" evidence="1">
    <location>
        <begin position="6"/>
        <end position="21"/>
    </location>
</feature>
<keyword evidence="1" id="KW-0812">Transmembrane</keyword>
<keyword evidence="1" id="KW-0472">Membrane</keyword>
<keyword evidence="1" id="KW-1133">Transmembrane helix</keyword>
<dbReference type="AlphaFoldDB" id="A0A1B7HUJ4"/>
<dbReference type="RefSeq" id="WP_064516709.1">
    <property type="nucleotide sequence ID" value="NZ_LXEP01000029.1"/>
</dbReference>
<sequence length="82" mass="8727">MGLLAWVLIGVLVAVMMRLLWPARSGMFAIAVVTTTAGALIGGYICAVFNIGTLATLDARALFAAVIGALLFLFLFRKLRVN</sequence>
<dbReference type="EMBL" id="LXEP01000029">
    <property type="protein sequence ID" value="OAT19331.1"/>
    <property type="molecule type" value="Genomic_DNA"/>
</dbReference>
<protein>
    <recommendedName>
        <fullName evidence="4">YmgE family protein</fullName>
    </recommendedName>
</protein>
<evidence type="ECO:0000313" key="3">
    <source>
        <dbReference type="Proteomes" id="UP000078504"/>
    </source>
</evidence>
<evidence type="ECO:0008006" key="4">
    <source>
        <dbReference type="Google" id="ProtNLM"/>
    </source>
</evidence>
<proteinExistence type="predicted"/>
<feature type="transmembrane region" description="Helical" evidence="1">
    <location>
        <begin position="28"/>
        <end position="51"/>
    </location>
</feature>
<dbReference type="PATRIC" id="fig|1354253.4.peg.3204"/>